<keyword evidence="3" id="KW-1185">Reference proteome</keyword>
<feature type="region of interest" description="Disordered" evidence="1">
    <location>
        <begin position="30"/>
        <end position="51"/>
    </location>
</feature>
<gene>
    <name evidence="2" type="ORF">GMARGA_LOCUS43107</name>
</gene>
<feature type="compositionally biased region" description="Basic residues" evidence="1">
    <location>
        <begin position="30"/>
        <end position="42"/>
    </location>
</feature>
<feature type="non-terminal residue" evidence="2">
    <location>
        <position position="1"/>
    </location>
</feature>
<dbReference type="Proteomes" id="UP000789901">
    <property type="component" value="Unassembled WGS sequence"/>
</dbReference>
<organism evidence="2 3">
    <name type="scientific">Gigaspora margarita</name>
    <dbReference type="NCBI Taxonomy" id="4874"/>
    <lineage>
        <taxon>Eukaryota</taxon>
        <taxon>Fungi</taxon>
        <taxon>Fungi incertae sedis</taxon>
        <taxon>Mucoromycota</taxon>
        <taxon>Glomeromycotina</taxon>
        <taxon>Glomeromycetes</taxon>
        <taxon>Diversisporales</taxon>
        <taxon>Gigasporaceae</taxon>
        <taxon>Gigaspora</taxon>
    </lineage>
</organism>
<sequence length="51" mass="6156">ADQVPQLLINRTLEIINKLQEARVEARQNIKRSQIKQKHKHDSHYQLYSFK</sequence>
<name>A0ABN7XHF8_GIGMA</name>
<proteinExistence type="predicted"/>
<reference evidence="2 3" key="1">
    <citation type="submission" date="2021-06" db="EMBL/GenBank/DDBJ databases">
        <authorList>
            <person name="Kallberg Y."/>
            <person name="Tangrot J."/>
            <person name="Rosling A."/>
        </authorList>
    </citation>
    <scope>NUCLEOTIDE SEQUENCE [LARGE SCALE GENOMIC DNA]</scope>
    <source>
        <strain evidence="2 3">120-4 pot B 10/14</strain>
    </source>
</reference>
<protein>
    <submittedName>
        <fullName evidence="2">21025_t:CDS:1</fullName>
    </submittedName>
</protein>
<evidence type="ECO:0000313" key="2">
    <source>
        <dbReference type="EMBL" id="CAG8854286.1"/>
    </source>
</evidence>
<evidence type="ECO:0000256" key="1">
    <source>
        <dbReference type="SAM" id="MobiDB-lite"/>
    </source>
</evidence>
<dbReference type="EMBL" id="CAJVQB010135712">
    <property type="protein sequence ID" value="CAG8854286.1"/>
    <property type="molecule type" value="Genomic_DNA"/>
</dbReference>
<comment type="caution">
    <text evidence="2">The sequence shown here is derived from an EMBL/GenBank/DDBJ whole genome shotgun (WGS) entry which is preliminary data.</text>
</comment>
<feature type="non-terminal residue" evidence="2">
    <location>
        <position position="51"/>
    </location>
</feature>
<evidence type="ECO:0000313" key="3">
    <source>
        <dbReference type="Proteomes" id="UP000789901"/>
    </source>
</evidence>
<accession>A0ABN7XHF8</accession>